<evidence type="ECO:0000313" key="2">
    <source>
        <dbReference type="EMBL" id="KAF6441230.1"/>
    </source>
</evidence>
<dbReference type="Proteomes" id="UP000593571">
    <property type="component" value="Unassembled WGS sequence"/>
</dbReference>
<evidence type="ECO:0000313" key="3">
    <source>
        <dbReference type="Proteomes" id="UP000593571"/>
    </source>
</evidence>
<proteinExistence type="predicted"/>
<feature type="transmembrane region" description="Helical" evidence="1">
    <location>
        <begin position="108"/>
        <end position="129"/>
    </location>
</feature>
<name>A0A7J8F0S6_ROUAE</name>
<sequence length="130" mass="15023">MKTLSISTQQQLFLTSFCLTPNALQLSIRLLLCLAVRSLPSCCFRVRHPVLVTLEFAMFWKSTWGEGRGGGWTGMRVGVACMSCSYFYVKCHRCLRLHIRILYKRNSLLCISSLSFLLYLWKLPFLYLLS</sequence>
<protein>
    <submittedName>
        <fullName evidence="2">Uncharacterized protein</fullName>
    </submittedName>
</protein>
<keyword evidence="3" id="KW-1185">Reference proteome</keyword>
<keyword evidence="1" id="KW-1133">Transmembrane helix</keyword>
<accession>A0A7J8F0S6</accession>
<evidence type="ECO:0000256" key="1">
    <source>
        <dbReference type="SAM" id="Phobius"/>
    </source>
</evidence>
<organism evidence="2 3">
    <name type="scientific">Rousettus aegyptiacus</name>
    <name type="common">Egyptian fruit bat</name>
    <name type="synonym">Pteropus aegyptiacus</name>
    <dbReference type="NCBI Taxonomy" id="9407"/>
    <lineage>
        <taxon>Eukaryota</taxon>
        <taxon>Metazoa</taxon>
        <taxon>Chordata</taxon>
        <taxon>Craniata</taxon>
        <taxon>Vertebrata</taxon>
        <taxon>Euteleostomi</taxon>
        <taxon>Mammalia</taxon>
        <taxon>Eutheria</taxon>
        <taxon>Laurasiatheria</taxon>
        <taxon>Chiroptera</taxon>
        <taxon>Yinpterochiroptera</taxon>
        <taxon>Pteropodoidea</taxon>
        <taxon>Pteropodidae</taxon>
        <taxon>Rousettinae</taxon>
        <taxon>Rousettus</taxon>
    </lineage>
</organism>
<dbReference type="AlphaFoldDB" id="A0A7J8F0S6"/>
<dbReference type="EMBL" id="JACASE010000008">
    <property type="protein sequence ID" value="KAF6441230.1"/>
    <property type="molecule type" value="Genomic_DNA"/>
</dbReference>
<keyword evidence="1" id="KW-0472">Membrane</keyword>
<comment type="caution">
    <text evidence="2">The sequence shown here is derived from an EMBL/GenBank/DDBJ whole genome shotgun (WGS) entry which is preliminary data.</text>
</comment>
<keyword evidence="1" id="KW-0812">Transmembrane</keyword>
<reference evidence="2 3" key="1">
    <citation type="journal article" date="2020" name="Nature">
        <title>Six reference-quality genomes reveal evolution of bat adaptations.</title>
        <authorList>
            <person name="Jebb D."/>
            <person name="Huang Z."/>
            <person name="Pippel M."/>
            <person name="Hughes G.M."/>
            <person name="Lavrichenko K."/>
            <person name="Devanna P."/>
            <person name="Winkler S."/>
            <person name="Jermiin L.S."/>
            <person name="Skirmuntt E.C."/>
            <person name="Katzourakis A."/>
            <person name="Burkitt-Gray L."/>
            <person name="Ray D.A."/>
            <person name="Sullivan K.A.M."/>
            <person name="Roscito J.G."/>
            <person name="Kirilenko B.M."/>
            <person name="Davalos L.M."/>
            <person name="Corthals A.P."/>
            <person name="Power M.L."/>
            <person name="Jones G."/>
            <person name="Ransome R.D."/>
            <person name="Dechmann D.K.N."/>
            <person name="Locatelli A.G."/>
            <person name="Puechmaille S.J."/>
            <person name="Fedrigo O."/>
            <person name="Jarvis E.D."/>
            <person name="Hiller M."/>
            <person name="Vernes S.C."/>
            <person name="Myers E.W."/>
            <person name="Teeling E.C."/>
        </authorList>
    </citation>
    <scope>NUCLEOTIDE SEQUENCE [LARGE SCALE GENOMIC DNA]</scope>
    <source>
        <strain evidence="2">MRouAeg1</strain>
        <tissue evidence="2">Muscle</tissue>
    </source>
</reference>
<gene>
    <name evidence="2" type="ORF">HJG63_012373</name>
</gene>